<sequence length="178" mass="18887">MGLFNFVKSVGEKLGLGEQAPDAQSIKTALDGLNLGTENVKVAVENGKAILTGAVKDQTTLEKAILAVGNLHSIESVNTDNLKVENGQKPASNQTAQSGTSQTSSASAATQSSGSQPAEPHFYEVKKGDTLWKIAEEVYGKGHGDKNKIIFEANKPMLKSPEKIFPGQKLRIPDLNQA</sequence>
<dbReference type="InterPro" id="IPR052196">
    <property type="entry name" value="Bact_Kbp"/>
</dbReference>
<dbReference type="PROSITE" id="PS51782">
    <property type="entry name" value="LYSM"/>
    <property type="match status" value="1"/>
</dbReference>
<evidence type="ECO:0000313" key="4">
    <source>
        <dbReference type="EMBL" id="AQT46292.1"/>
    </source>
</evidence>
<dbReference type="RefSeq" id="WP_077990408.1">
    <property type="nucleotide sequence ID" value="NZ_CP015625.1"/>
</dbReference>
<dbReference type="STRING" id="1686310.BBC0244_001550"/>
<dbReference type="NCBIfam" id="NF008399">
    <property type="entry name" value="PRK11198.1"/>
    <property type="match status" value="1"/>
</dbReference>
<keyword evidence="5" id="KW-1185">Reference proteome</keyword>
<evidence type="ECO:0000256" key="1">
    <source>
        <dbReference type="SAM" id="MobiDB-lite"/>
    </source>
</evidence>
<reference evidence="4 5" key="1">
    <citation type="submission" date="2016-11" db="EMBL/GenBank/DDBJ databases">
        <title>Comparative genomics of Bartonella apis.</title>
        <authorList>
            <person name="Engel P."/>
        </authorList>
    </citation>
    <scope>NUCLEOTIDE SEQUENCE [LARGE SCALE GENOMIC DNA]</scope>
    <source>
        <strain evidence="4 5">BBC0122</strain>
    </source>
</reference>
<accession>A0A1U9MF32</accession>
<dbReference type="CDD" id="cd00118">
    <property type="entry name" value="LysM"/>
    <property type="match status" value="1"/>
</dbReference>
<name>A0A1U9MF32_9HYPH</name>
<gene>
    <name evidence="4" type="ORF">BBC0122_001520</name>
</gene>
<evidence type="ECO:0000313" key="5">
    <source>
        <dbReference type="Proteomes" id="UP000189632"/>
    </source>
</evidence>
<dbReference type="PANTHER" id="PTHR34700:SF8">
    <property type="entry name" value="POTASSIUM BINDING PROTEIN KBP"/>
    <property type="match status" value="1"/>
</dbReference>
<dbReference type="KEGG" id="bapi:BBC0122_001520"/>
<dbReference type="PROSITE" id="PS50914">
    <property type="entry name" value="BON"/>
    <property type="match status" value="1"/>
</dbReference>
<dbReference type="SUPFAM" id="SSF54106">
    <property type="entry name" value="LysM domain"/>
    <property type="match status" value="1"/>
</dbReference>
<dbReference type="Pfam" id="PF04972">
    <property type="entry name" value="BON"/>
    <property type="match status" value="1"/>
</dbReference>
<proteinExistence type="predicted"/>
<dbReference type="Pfam" id="PF01476">
    <property type="entry name" value="LysM"/>
    <property type="match status" value="1"/>
</dbReference>
<dbReference type="SMART" id="SM00257">
    <property type="entry name" value="LysM"/>
    <property type="match status" value="1"/>
</dbReference>
<dbReference type="Gene3D" id="3.30.1340.30">
    <property type="match status" value="1"/>
</dbReference>
<evidence type="ECO:0000259" key="2">
    <source>
        <dbReference type="PROSITE" id="PS50914"/>
    </source>
</evidence>
<dbReference type="EMBL" id="CP015625">
    <property type="protein sequence ID" value="AQT46292.1"/>
    <property type="molecule type" value="Genomic_DNA"/>
</dbReference>
<dbReference type="InterPro" id="IPR007055">
    <property type="entry name" value="BON_dom"/>
</dbReference>
<dbReference type="InterPro" id="IPR036779">
    <property type="entry name" value="LysM_dom_sf"/>
</dbReference>
<dbReference type="Gene3D" id="3.10.350.10">
    <property type="entry name" value="LysM domain"/>
    <property type="match status" value="1"/>
</dbReference>
<dbReference type="AlphaFoldDB" id="A0A1U9MF32"/>
<feature type="compositionally biased region" description="Low complexity" evidence="1">
    <location>
        <begin position="91"/>
        <end position="116"/>
    </location>
</feature>
<dbReference type="PANTHER" id="PTHR34700">
    <property type="entry name" value="POTASSIUM BINDING PROTEIN KBP"/>
    <property type="match status" value="1"/>
</dbReference>
<evidence type="ECO:0000259" key="3">
    <source>
        <dbReference type="PROSITE" id="PS51782"/>
    </source>
</evidence>
<protein>
    <submittedName>
        <fullName evidence="4">BON domain-containing protein</fullName>
    </submittedName>
</protein>
<dbReference type="Proteomes" id="UP000189632">
    <property type="component" value="Chromosome"/>
</dbReference>
<feature type="domain" description="BON" evidence="2">
    <location>
        <begin position="12"/>
        <end position="86"/>
    </location>
</feature>
<feature type="region of interest" description="Disordered" evidence="1">
    <location>
        <begin position="84"/>
        <end position="121"/>
    </location>
</feature>
<dbReference type="InterPro" id="IPR018392">
    <property type="entry name" value="LysM"/>
</dbReference>
<feature type="domain" description="LysM" evidence="3">
    <location>
        <begin position="121"/>
        <end position="172"/>
    </location>
</feature>
<dbReference type="OrthoDB" id="370541at2"/>
<organism evidence="4 5">
    <name type="scientific">Bartonella choladocola</name>
    <dbReference type="NCBI Taxonomy" id="2750995"/>
    <lineage>
        <taxon>Bacteria</taxon>
        <taxon>Pseudomonadati</taxon>
        <taxon>Pseudomonadota</taxon>
        <taxon>Alphaproteobacteria</taxon>
        <taxon>Hyphomicrobiales</taxon>
        <taxon>Bartonellaceae</taxon>
        <taxon>Bartonella</taxon>
    </lineage>
</organism>